<proteinExistence type="predicted"/>
<comment type="caution">
    <text evidence="2">The sequence shown here is derived from an EMBL/GenBank/DDBJ whole genome shotgun (WGS) entry which is preliminary data.</text>
</comment>
<feature type="transmembrane region" description="Helical" evidence="1">
    <location>
        <begin position="254"/>
        <end position="279"/>
    </location>
</feature>
<name>A0A1Y2D4Q4_9FUNG</name>
<dbReference type="EMBL" id="MCOG01000087">
    <property type="protein sequence ID" value="ORY54230.1"/>
    <property type="molecule type" value="Genomic_DNA"/>
</dbReference>
<evidence type="ECO:0000313" key="3">
    <source>
        <dbReference type="Proteomes" id="UP000193920"/>
    </source>
</evidence>
<keyword evidence="1" id="KW-0472">Membrane</keyword>
<keyword evidence="3" id="KW-1185">Reference proteome</keyword>
<organism evidence="2 3">
    <name type="scientific">Neocallimastix californiae</name>
    <dbReference type="NCBI Taxonomy" id="1754190"/>
    <lineage>
        <taxon>Eukaryota</taxon>
        <taxon>Fungi</taxon>
        <taxon>Fungi incertae sedis</taxon>
        <taxon>Chytridiomycota</taxon>
        <taxon>Chytridiomycota incertae sedis</taxon>
        <taxon>Neocallimastigomycetes</taxon>
        <taxon>Neocallimastigales</taxon>
        <taxon>Neocallimastigaceae</taxon>
        <taxon>Neocallimastix</taxon>
    </lineage>
</organism>
<protein>
    <submittedName>
        <fullName evidence="2">Uncharacterized protein</fullName>
    </submittedName>
</protein>
<dbReference type="STRING" id="1754190.A0A1Y2D4Q4"/>
<evidence type="ECO:0000256" key="1">
    <source>
        <dbReference type="SAM" id="Phobius"/>
    </source>
</evidence>
<dbReference type="Proteomes" id="UP000193920">
    <property type="component" value="Unassembled WGS sequence"/>
</dbReference>
<evidence type="ECO:0000313" key="2">
    <source>
        <dbReference type="EMBL" id="ORY54230.1"/>
    </source>
</evidence>
<sequence length="432" mass="50843">MLSPEIIDTFNNDTKTIYKSIYDNEKSYFIEKGTNESAGLLKWLRSKGTSIDCYILYVNYTNSNPLIKINNKIDTIRTIFYATLKPYQSQFFYWTLLLLIIHKFNFKKPIIKLILYHYILRTIGDIIDGLGNLLNNYYSIGKDGQCVNEVKYTEQHPLKWTLTRQFNSFFWYIGEIIGDWYPLLRTKAVARDKTSKMFVYTSCGIYNLAKLSIPISQLFLNPTKLYSNDGVYNKDYVDNYGFLKKFRTISEYRIIISAIIGVIGLPFTLVTAITKVVLYNNELKDLNFSIEEFRDVINNVQYMIIFIDQILLIHTKNDSSIESYYDDKYNNKSSTYGYNRAPSSSNYYDSQISSNNYYDNKLSSGNYYDSELNPGNYCSSKIILNNFNNTLHNDREFNNHYKNCYSKTNDSIKYYYDYDNLNYNNKEDKNEI</sequence>
<dbReference type="AlphaFoldDB" id="A0A1Y2D4Q4"/>
<keyword evidence="1" id="KW-0812">Transmembrane</keyword>
<accession>A0A1Y2D4Q4</accession>
<gene>
    <name evidence="2" type="ORF">LY90DRAFT_670163</name>
</gene>
<keyword evidence="1" id="KW-1133">Transmembrane helix</keyword>
<reference evidence="2 3" key="1">
    <citation type="submission" date="2016-08" db="EMBL/GenBank/DDBJ databases">
        <title>A Parts List for Fungal Cellulosomes Revealed by Comparative Genomics.</title>
        <authorList>
            <consortium name="DOE Joint Genome Institute"/>
            <person name="Haitjema C.H."/>
            <person name="Gilmore S.P."/>
            <person name="Henske J.K."/>
            <person name="Solomon K.V."/>
            <person name="De Groot R."/>
            <person name="Kuo A."/>
            <person name="Mondo S.J."/>
            <person name="Salamov A.A."/>
            <person name="Labutti K."/>
            <person name="Zhao Z."/>
            <person name="Chiniquy J."/>
            <person name="Barry K."/>
            <person name="Brewer H.M."/>
            <person name="Purvine S.O."/>
            <person name="Wright A.T."/>
            <person name="Boxma B."/>
            <person name="Van Alen T."/>
            <person name="Hackstein J.H."/>
            <person name="Baker S.E."/>
            <person name="Grigoriev I.V."/>
            <person name="O'Malley M.A."/>
        </authorList>
    </citation>
    <scope>NUCLEOTIDE SEQUENCE [LARGE SCALE GENOMIC DNA]</scope>
    <source>
        <strain evidence="2 3">G1</strain>
    </source>
</reference>